<organism evidence="2 3">
    <name type="scientific">Brassica cretica</name>
    <name type="common">Mustard</name>
    <dbReference type="NCBI Taxonomy" id="69181"/>
    <lineage>
        <taxon>Eukaryota</taxon>
        <taxon>Viridiplantae</taxon>
        <taxon>Streptophyta</taxon>
        <taxon>Embryophyta</taxon>
        <taxon>Tracheophyta</taxon>
        <taxon>Spermatophyta</taxon>
        <taxon>Magnoliopsida</taxon>
        <taxon>eudicotyledons</taxon>
        <taxon>Gunneridae</taxon>
        <taxon>Pentapetalae</taxon>
        <taxon>rosids</taxon>
        <taxon>malvids</taxon>
        <taxon>Brassicales</taxon>
        <taxon>Brassicaceae</taxon>
        <taxon>Brassiceae</taxon>
        <taxon>Brassica</taxon>
    </lineage>
</organism>
<reference evidence="2" key="1">
    <citation type="submission" date="2019-12" db="EMBL/GenBank/DDBJ databases">
        <title>Genome sequencing and annotation of Brassica cretica.</title>
        <authorList>
            <person name="Studholme D.J."/>
            <person name="Sarris P."/>
        </authorList>
    </citation>
    <scope>NUCLEOTIDE SEQUENCE</scope>
    <source>
        <strain evidence="2">PFS-109/04</strain>
        <tissue evidence="2">Leaf</tissue>
    </source>
</reference>
<accession>A0A8S9SHW0</accession>
<gene>
    <name evidence="2" type="ORF">F2Q69_00036419</name>
</gene>
<sequence>MDDVEDITPDEDTAYDMGPLDDDADDVTYRRWMGRTSEQEHTPQQSHRPGNEPVGSSAASERLPRNRRTAGRSESGESD</sequence>
<feature type="compositionally biased region" description="Acidic residues" evidence="1">
    <location>
        <begin position="1"/>
        <end position="26"/>
    </location>
</feature>
<feature type="region of interest" description="Disordered" evidence="1">
    <location>
        <begin position="1"/>
        <end position="79"/>
    </location>
</feature>
<dbReference type="Proteomes" id="UP000712600">
    <property type="component" value="Unassembled WGS sequence"/>
</dbReference>
<dbReference type="AlphaFoldDB" id="A0A8S9SHW0"/>
<name>A0A8S9SHW0_BRACR</name>
<evidence type="ECO:0000256" key="1">
    <source>
        <dbReference type="SAM" id="MobiDB-lite"/>
    </source>
</evidence>
<comment type="caution">
    <text evidence="2">The sequence shown here is derived from an EMBL/GenBank/DDBJ whole genome shotgun (WGS) entry which is preliminary data.</text>
</comment>
<protein>
    <submittedName>
        <fullName evidence="2">Uncharacterized protein</fullName>
    </submittedName>
</protein>
<evidence type="ECO:0000313" key="3">
    <source>
        <dbReference type="Proteomes" id="UP000712600"/>
    </source>
</evidence>
<evidence type="ECO:0000313" key="2">
    <source>
        <dbReference type="EMBL" id="KAF3601121.1"/>
    </source>
</evidence>
<dbReference type="EMBL" id="QGKX02000004">
    <property type="protein sequence ID" value="KAF3601121.1"/>
    <property type="molecule type" value="Genomic_DNA"/>
</dbReference>
<proteinExistence type="predicted"/>